<dbReference type="Gene3D" id="3.30.450.40">
    <property type="match status" value="1"/>
</dbReference>
<evidence type="ECO:0000259" key="16">
    <source>
        <dbReference type="PROSITE" id="PS50110"/>
    </source>
</evidence>
<dbReference type="Pfam" id="PF00512">
    <property type="entry name" value="HisKA"/>
    <property type="match status" value="1"/>
</dbReference>
<dbReference type="Pfam" id="PF00072">
    <property type="entry name" value="Response_reg"/>
    <property type="match status" value="1"/>
</dbReference>
<dbReference type="SMART" id="SM00388">
    <property type="entry name" value="HisKA"/>
    <property type="match status" value="1"/>
</dbReference>
<proteinExistence type="predicted"/>
<evidence type="ECO:0000259" key="15">
    <source>
        <dbReference type="PROSITE" id="PS50109"/>
    </source>
</evidence>
<dbReference type="InterPro" id="IPR003018">
    <property type="entry name" value="GAF"/>
</dbReference>
<keyword evidence="14" id="KW-1133">Transmembrane helix</keyword>
<keyword evidence="8" id="KW-0418">Kinase</keyword>
<keyword evidence="10" id="KW-0902">Two-component regulatory system</keyword>
<feature type="domain" description="Response regulatory" evidence="16">
    <location>
        <begin position="818"/>
        <end position="935"/>
    </location>
</feature>
<keyword evidence="6" id="KW-0808">Transferase</keyword>
<evidence type="ECO:0000313" key="18">
    <source>
        <dbReference type="EMBL" id="KIL77874.1"/>
    </source>
</evidence>
<dbReference type="SUPFAM" id="SSF52172">
    <property type="entry name" value="CheY-like"/>
    <property type="match status" value="1"/>
</dbReference>
<evidence type="ECO:0000256" key="3">
    <source>
        <dbReference type="ARBA" id="ARBA00012438"/>
    </source>
</evidence>
<keyword evidence="13" id="KW-0175">Coiled coil</keyword>
<evidence type="ECO:0000256" key="5">
    <source>
        <dbReference type="ARBA" id="ARBA00022553"/>
    </source>
</evidence>
<organism evidence="18 19">
    <name type="scientific">Bacillus badius</name>
    <dbReference type="NCBI Taxonomy" id="1455"/>
    <lineage>
        <taxon>Bacteria</taxon>
        <taxon>Bacillati</taxon>
        <taxon>Bacillota</taxon>
        <taxon>Bacilli</taxon>
        <taxon>Bacillales</taxon>
        <taxon>Bacillaceae</taxon>
        <taxon>Pseudobacillus</taxon>
    </lineage>
</organism>
<dbReference type="InterPro" id="IPR003661">
    <property type="entry name" value="HisK_dim/P_dom"/>
</dbReference>
<dbReference type="EMBL" id="JXLP01000011">
    <property type="protein sequence ID" value="KIL77874.1"/>
    <property type="molecule type" value="Genomic_DNA"/>
</dbReference>
<dbReference type="SMART" id="SM00448">
    <property type="entry name" value="REC"/>
    <property type="match status" value="1"/>
</dbReference>
<keyword evidence="5 12" id="KW-0597">Phosphoprotein</keyword>
<keyword evidence="14" id="KW-0812">Transmembrane</keyword>
<dbReference type="Pfam" id="PF00672">
    <property type="entry name" value="HAMP"/>
    <property type="match status" value="1"/>
</dbReference>
<dbReference type="Pfam" id="PF13185">
    <property type="entry name" value="GAF_2"/>
    <property type="match status" value="1"/>
</dbReference>
<dbReference type="InterPro" id="IPR005467">
    <property type="entry name" value="His_kinase_dom"/>
</dbReference>
<dbReference type="Gene3D" id="3.40.50.2300">
    <property type="match status" value="1"/>
</dbReference>
<dbReference type="Proteomes" id="UP000031982">
    <property type="component" value="Unassembled WGS sequence"/>
</dbReference>
<dbReference type="InterPro" id="IPR011006">
    <property type="entry name" value="CheY-like_superfamily"/>
</dbReference>
<dbReference type="Gene3D" id="3.30.565.10">
    <property type="entry name" value="Histidine kinase-like ATPase, C-terminal domain"/>
    <property type="match status" value="1"/>
</dbReference>
<dbReference type="CDD" id="cd16922">
    <property type="entry name" value="HATPase_EvgS-ArcB-TorS-like"/>
    <property type="match status" value="1"/>
</dbReference>
<dbReference type="SUPFAM" id="SSF158472">
    <property type="entry name" value="HAMP domain-like"/>
    <property type="match status" value="1"/>
</dbReference>
<evidence type="ECO:0000256" key="10">
    <source>
        <dbReference type="ARBA" id="ARBA00023012"/>
    </source>
</evidence>
<dbReference type="InterPro" id="IPR001789">
    <property type="entry name" value="Sig_transdc_resp-reg_receiver"/>
</dbReference>
<dbReference type="Gene3D" id="1.10.287.130">
    <property type="match status" value="1"/>
</dbReference>
<dbReference type="SMART" id="SM00387">
    <property type="entry name" value="HATPase_c"/>
    <property type="match status" value="1"/>
</dbReference>
<reference evidence="18 19" key="1">
    <citation type="submission" date="2015-01" db="EMBL/GenBank/DDBJ databases">
        <title>Genome Assembly of Bacillus badius MTCC 1458.</title>
        <authorList>
            <person name="Verma A."/>
            <person name="Khatri I."/>
            <person name="Mual P."/>
            <person name="Subramanian S."/>
            <person name="Krishnamurthi S."/>
        </authorList>
    </citation>
    <scope>NUCLEOTIDE SEQUENCE [LARGE SCALE GENOMIC DNA]</scope>
    <source>
        <strain evidence="18 19">MTCC 1458</strain>
    </source>
</reference>
<dbReference type="PANTHER" id="PTHR45339:SF1">
    <property type="entry name" value="HYBRID SIGNAL TRANSDUCTION HISTIDINE KINASE J"/>
    <property type="match status" value="1"/>
</dbReference>
<evidence type="ECO:0000256" key="11">
    <source>
        <dbReference type="ARBA" id="ARBA00023136"/>
    </source>
</evidence>
<dbReference type="InterPro" id="IPR036097">
    <property type="entry name" value="HisK_dim/P_sf"/>
</dbReference>
<dbReference type="InterPro" id="IPR029016">
    <property type="entry name" value="GAF-like_dom_sf"/>
</dbReference>
<dbReference type="SUPFAM" id="SSF55874">
    <property type="entry name" value="ATPase domain of HSP90 chaperone/DNA topoisomerase II/histidine kinase"/>
    <property type="match status" value="1"/>
</dbReference>
<keyword evidence="4" id="KW-1003">Cell membrane</keyword>
<keyword evidence="19" id="KW-1185">Reference proteome</keyword>
<dbReference type="InterPro" id="IPR003594">
    <property type="entry name" value="HATPase_dom"/>
</dbReference>
<dbReference type="InterPro" id="IPR036890">
    <property type="entry name" value="HATPase_C_sf"/>
</dbReference>
<dbReference type="Pfam" id="PF02518">
    <property type="entry name" value="HATPase_c"/>
    <property type="match status" value="1"/>
</dbReference>
<evidence type="ECO:0000256" key="2">
    <source>
        <dbReference type="ARBA" id="ARBA00004651"/>
    </source>
</evidence>
<comment type="catalytic activity">
    <reaction evidence="1">
        <text>ATP + protein L-histidine = ADP + protein N-phospho-L-histidine.</text>
        <dbReference type="EC" id="2.7.13.3"/>
    </reaction>
</comment>
<comment type="subcellular location">
    <subcellularLocation>
        <location evidence="2">Cell membrane</location>
        <topology evidence="2">Multi-pass membrane protein</topology>
    </subcellularLocation>
</comment>
<accession>A0ABR5ATA2</accession>
<evidence type="ECO:0000256" key="13">
    <source>
        <dbReference type="SAM" id="Coils"/>
    </source>
</evidence>
<dbReference type="CDD" id="cd06225">
    <property type="entry name" value="HAMP"/>
    <property type="match status" value="1"/>
</dbReference>
<dbReference type="CDD" id="cd17546">
    <property type="entry name" value="REC_hyHK_CKI1_RcsC-like"/>
    <property type="match status" value="1"/>
</dbReference>
<evidence type="ECO:0000256" key="9">
    <source>
        <dbReference type="ARBA" id="ARBA00022840"/>
    </source>
</evidence>
<dbReference type="InterPro" id="IPR003660">
    <property type="entry name" value="HAMP_dom"/>
</dbReference>
<feature type="domain" description="HAMP" evidence="17">
    <location>
        <begin position="234"/>
        <end position="288"/>
    </location>
</feature>
<evidence type="ECO:0000256" key="6">
    <source>
        <dbReference type="ARBA" id="ARBA00022679"/>
    </source>
</evidence>
<keyword evidence="11 14" id="KW-0472">Membrane</keyword>
<dbReference type="PROSITE" id="PS50110">
    <property type="entry name" value="RESPONSE_REGULATORY"/>
    <property type="match status" value="1"/>
</dbReference>
<feature type="modified residue" description="4-aspartylphosphate" evidence="12">
    <location>
        <position position="868"/>
    </location>
</feature>
<dbReference type="EC" id="2.7.13.3" evidence="3"/>
<evidence type="ECO:0000256" key="7">
    <source>
        <dbReference type="ARBA" id="ARBA00022741"/>
    </source>
</evidence>
<gene>
    <name evidence="18" type="ORF">SD77_0853</name>
</gene>
<feature type="transmembrane region" description="Helical" evidence="14">
    <location>
        <begin position="211"/>
        <end position="233"/>
    </location>
</feature>
<dbReference type="PROSITE" id="PS50885">
    <property type="entry name" value="HAMP"/>
    <property type="match status" value="1"/>
</dbReference>
<dbReference type="PRINTS" id="PR00344">
    <property type="entry name" value="BCTRLSENSOR"/>
</dbReference>
<feature type="coiled-coil region" evidence="13">
    <location>
        <begin position="133"/>
        <end position="194"/>
    </location>
</feature>
<keyword evidence="9" id="KW-0067">ATP-binding</keyword>
<evidence type="ECO:0000259" key="17">
    <source>
        <dbReference type="PROSITE" id="PS50885"/>
    </source>
</evidence>
<evidence type="ECO:0000256" key="1">
    <source>
        <dbReference type="ARBA" id="ARBA00000085"/>
    </source>
</evidence>
<dbReference type="SUPFAM" id="SSF55781">
    <property type="entry name" value="GAF domain-like"/>
    <property type="match status" value="1"/>
</dbReference>
<dbReference type="InterPro" id="IPR004358">
    <property type="entry name" value="Sig_transdc_His_kin-like_C"/>
</dbReference>
<name>A0ABR5ATA2_BACBA</name>
<feature type="transmembrane region" description="Helical" evidence="14">
    <location>
        <begin position="35"/>
        <end position="53"/>
    </location>
</feature>
<feature type="domain" description="Histidine kinase" evidence="15">
    <location>
        <begin position="540"/>
        <end position="764"/>
    </location>
</feature>
<evidence type="ECO:0000256" key="12">
    <source>
        <dbReference type="PROSITE-ProRule" id="PRU00169"/>
    </source>
</evidence>
<evidence type="ECO:0000256" key="4">
    <source>
        <dbReference type="ARBA" id="ARBA00022475"/>
    </source>
</evidence>
<dbReference type="SMART" id="SM00304">
    <property type="entry name" value="HAMP"/>
    <property type="match status" value="1"/>
</dbReference>
<sequence>MNHFPRSTGFFFITVHVHNNGLMKKGKTMKLRTKLYIGFAFLFGLFVLSYFILTAMMNQLGQNTGVAMKNHQMMNLANTIQDELNIFSRESRGLLSNPPEELIGELEKNREEALVNVRAAIASLEKLDNRRQSQQLIQELKRLGKEYSALEKKTDALAKMGEDKKLIKMFWYDSREVREEMTEISKKLQAIQKKTIDQELKKSAKTSKQTIHIIFAYIVAVFLIVLIVMTWIVRSITGSLKKVTSVMTEVAFDHPDYLPRIEVTTKDEMGEIALAFNAMAQSLEEHALQEKQLKHEAEERSWLSTKIAEVVHMYPGMDHLDALAQWFINKVAAISGADYGVFYIREQEGTEERLRKVAGYADAQSSSEGQSFKLGEGIVGQCAMENRIVSMDPVPADYIKIQSGLGSAPPAHVLVMPAEFQGKVLAVIELASFQPFDRLQQLFLQEVVGNAGMNINRTLNHMKVEKLLEEFQAVNEELQTQSEELQLQQEELRTVNEQLEEQYEQSEQKTRELEQIRQALEEKAQQLTISSQYKSEFLANMSHELRTPLNSLLILAQMLADNAENNLTPEQIEYATTIFSSGKDLLNMINDILDIAKVEAGKMEVVFEDVKVSDIKDFAEAQFLPVARKKKVQFNIEVAAGLPEVIRTDKQRLQQILKNLLSNAFKFTEHGAVSLLIQKADDKHSGMEVSFAVKDTGIGISEENLTFIFEAFRQADGTISRKYGGTGLGLSISKEMAHLLGGFIEVESIVDDGSTFILYLPDCHKAEQAEYLSYPLEAAAGKSEGTNEAPADDLAFPSLSYEEKEEMMERSTMLKSKKIFIVDDDMRNIFALTAALENYGAEVKFAENGREGIELLKENPKADLVFMDIMIPEMNGLEAIQAIRQMAGFENLPIIALTAKAMKEDRKQCIDAGASDYISKPINLEQLFSIIQVWLYK</sequence>
<evidence type="ECO:0000313" key="19">
    <source>
        <dbReference type="Proteomes" id="UP000031982"/>
    </source>
</evidence>
<dbReference type="CDD" id="cd00082">
    <property type="entry name" value="HisKA"/>
    <property type="match status" value="1"/>
</dbReference>
<keyword evidence="7" id="KW-0547">Nucleotide-binding</keyword>
<dbReference type="Gene3D" id="6.10.340.10">
    <property type="match status" value="1"/>
</dbReference>
<dbReference type="PROSITE" id="PS50109">
    <property type="entry name" value="HIS_KIN"/>
    <property type="match status" value="1"/>
</dbReference>
<protein>
    <recommendedName>
        <fullName evidence="3">histidine kinase</fullName>
        <ecNumber evidence="3">2.7.13.3</ecNumber>
    </recommendedName>
</protein>
<evidence type="ECO:0000256" key="14">
    <source>
        <dbReference type="SAM" id="Phobius"/>
    </source>
</evidence>
<feature type="coiled-coil region" evidence="13">
    <location>
        <begin position="461"/>
        <end position="530"/>
    </location>
</feature>
<dbReference type="PANTHER" id="PTHR45339">
    <property type="entry name" value="HYBRID SIGNAL TRANSDUCTION HISTIDINE KINASE J"/>
    <property type="match status" value="1"/>
</dbReference>
<dbReference type="SUPFAM" id="SSF47384">
    <property type="entry name" value="Homodimeric domain of signal transducing histidine kinase"/>
    <property type="match status" value="1"/>
</dbReference>
<comment type="caution">
    <text evidence="18">The sequence shown here is derived from an EMBL/GenBank/DDBJ whole genome shotgun (WGS) entry which is preliminary data.</text>
</comment>
<evidence type="ECO:0000256" key="8">
    <source>
        <dbReference type="ARBA" id="ARBA00022777"/>
    </source>
</evidence>